<evidence type="ECO:0000256" key="1">
    <source>
        <dbReference type="SAM" id="SignalP"/>
    </source>
</evidence>
<reference evidence="2" key="2">
    <citation type="submission" date="2023-06" db="EMBL/GenBank/DDBJ databases">
        <authorList>
            <consortium name="Lawrence Berkeley National Laboratory"/>
            <person name="Haridas S."/>
            <person name="Hensen N."/>
            <person name="Bonometti L."/>
            <person name="Westerberg I."/>
            <person name="Brannstrom I.O."/>
            <person name="Guillou S."/>
            <person name="Cros-Aarteil S."/>
            <person name="Calhoun S."/>
            <person name="Kuo A."/>
            <person name="Mondo S."/>
            <person name="Pangilinan J."/>
            <person name="Riley R."/>
            <person name="Labutti K."/>
            <person name="Andreopoulos B."/>
            <person name="Lipzen A."/>
            <person name="Chen C."/>
            <person name="Yanf M."/>
            <person name="Daum C."/>
            <person name="Ng V."/>
            <person name="Clum A."/>
            <person name="Steindorff A."/>
            <person name="Ohm R."/>
            <person name="Martin F."/>
            <person name="Silar P."/>
            <person name="Natvig D."/>
            <person name="Lalanne C."/>
            <person name="Gautier V."/>
            <person name="Ament-Velasquez S.L."/>
            <person name="Kruys A."/>
            <person name="Hutchinson M.I."/>
            <person name="Powell A.J."/>
            <person name="Barry K."/>
            <person name="Miller A.N."/>
            <person name="Grigoriev I.V."/>
            <person name="Debuchy R."/>
            <person name="Gladieux P."/>
            <person name="Thoren M.H."/>
            <person name="Johannesson H."/>
        </authorList>
    </citation>
    <scope>NUCLEOTIDE SEQUENCE</scope>
    <source>
        <strain evidence="2">CBS 118394</strain>
    </source>
</reference>
<feature type="chain" id="PRO_5042285326" evidence="1">
    <location>
        <begin position="20"/>
        <end position="82"/>
    </location>
</feature>
<name>A0AAE0MBV3_9PEZI</name>
<accession>A0AAE0MBV3</accession>
<feature type="signal peptide" evidence="1">
    <location>
        <begin position="1"/>
        <end position="19"/>
    </location>
</feature>
<protein>
    <submittedName>
        <fullName evidence="2">Uncharacterized protein</fullName>
    </submittedName>
</protein>
<dbReference type="EMBL" id="JAUEDM010000002">
    <property type="protein sequence ID" value="KAK3325998.1"/>
    <property type="molecule type" value="Genomic_DNA"/>
</dbReference>
<gene>
    <name evidence="2" type="ORF">B0H66DRAFT_637345</name>
</gene>
<keyword evidence="1" id="KW-0732">Signal</keyword>
<evidence type="ECO:0000313" key="2">
    <source>
        <dbReference type="EMBL" id="KAK3325998.1"/>
    </source>
</evidence>
<keyword evidence="3" id="KW-1185">Reference proteome</keyword>
<sequence>MKSTIAPLLFLLVAAVASGTPVSPDNGNDNVNQPAVLNTKLGPPMCFCDDDGEFYCCTDAGCTGGSPCYKRNDHLSKPEARV</sequence>
<comment type="caution">
    <text evidence="2">The sequence shown here is derived from an EMBL/GenBank/DDBJ whole genome shotgun (WGS) entry which is preliminary data.</text>
</comment>
<dbReference type="AlphaFoldDB" id="A0AAE0MBV3"/>
<organism evidence="2 3">
    <name type="scientific">Apodospora peruviana</name>
    <dbReference type="NCBI Taxonomy" id="516989"/>
    <lineage>
        <taxon>Eukaryota</taxon>
        <taxon>Fungi</taxon>
        <taxon>Dikarya</taxon>
        <taxon>Ascomycota</taxon>
        <taxon>Pezizomycotina</taxon>
        <taxon>Sordariomycetes</taxon>
        <taxon>Sordariomycetidae</taxon>
        <taxon>Sordariales</taxon>
        <taxon>Lasiosphaeriaceae</taxon>
        <taxon>Apodospora</taxon>
    </lineage>
</organism>
<dbReference type="Proteomes" id="UP001283341">
    <property type="component" value="Unassembled WGS sequence"/>
</dbReference>
<evidence type="ECO:0000313" key="3">
    <source>
        <dbReference type="Proteomes" id="UP001283341"/>
    </source>
</evidence>
<reference evidence="2" key="1">
    <citation type="journal article" date="2023" name="Mol. Phylogenet. Evol.">
        <title>Genome-scale phylogeny and comparative genomics of the fungal order Sordariales.</title>
        <authorList>
            <person name="Hensen N."/>
            <person name="Bonometti L."/>
            <person name="Westerberg I."/>
            <person name="Brannstrom I.O."/>
            <person name="Guillou S."/>
            <person name="Cros-Aarteil S."/>
            <person name="Calhoun S."/>
            <person name="Haridas S."/>
            <person name="Kuo A."/>
            <person name="Mondo S."/>
            <person name="Pangilinan J."/>
            <person name="Riley R."/>
            <person name="LaButti K."/>
            <person name="Andreopoulos B."/>
            <person name="Lipzen A."/>
            <person name="Chen C."/>
            <person name="Yan M."/>
            <person name="Daum C."/>
            <person name="Ng V."/>
            <person name="Clum A."/>
            <person name="Steindorff A."/>
            <person name="Ohm R.A."/>
            <person name="Martin F."/>
            <person name="Silar P."/>
            <person name="Natvig D.O."/>
            <person name="Lalanne C."/>
            <person name="Gautier V."/>
            <person name="Ament-Velasquez S.L."/>
            <person name="Kruys A."/>
            <person name="Hutchinson M.I."/>
            <person name="Powell A.J."/>
            <person name="Barry K."/>
            <person name="Miller A.N."/>
            <person name="Grigoriev I.V."/>
            <person name="Debuchy R."/>
            <person name="Gladieux P."/>
            <person name="Hiltunen Thoren M."/>
            <person name="Johannesson H."/>
        </authorList>
    </citation>
    <scope>NUCLEOTIDE SEQUENCE</scope>
    <source>
        <strain evidence="2">CBS 118394</strain>
    </source>
</reference>
<proteinExistence type="predicted"/>